<dbReference type="SUPFAM" id="SSF102405">
    <property type="entry name" value="MCP/YpsA-like"/>
    <property type="match status" value="1"/>
</dbReference>
<dbReference type="InterPro" id="IPR057666">
    <property type="entry name" value="DrpA_SLOG"/>
</dbReference>
<name>A0ABP8XCP4_9MICC</name>
<dbReference type="InterPro" id="IPR003488">
    <property type="entry name" value="DprA"/>
</dbReference>
<evidence type="ECO:0000259" key="2">
    <source>
        <dbReference type="Pfam" id="PF02481"/>
    </source>
</evidence>
<dbReference type="Proteomes" id="UP001501446">
    <property type="component" value="Unassembled WGS sequence"/>
</dbReference>
<dbReference type="RefSeq" id="WP_345311536.1">
    <property type="nucleotide sequence ID" value="NZ_BAABLN010000034.1"/>
</dbReference>
<evidence type="ECO:0000313" key="3">
    <source>
        <dbReference type="EMBL" id="GAA4703163.1"/>
    </source>
</evidence>
<feature type="domain" description="Smf/DprA SLOG" evidence="2">
    <location>
        <begin position="112"/>
        <end position="327"/>
    </location>
</feature>
<protein>
    <submittedName>
        <fullName evidence="3">DNA-processing protein DprA</fullName>
    </submittedName>
</protein>
<organism evidence="3 4">
    <name type="scientific">Kocuria gwangalliensis</name>
    <dbReference type="NCBI Taxonomy" id="501592"/>
    <lineage>
        <taxon>Bacteria</taxon>
        <taxon>Bacillati</taxon>
        <taxon>Actinomycetota</taxon>
        <taxon>Actinomycetes</taxon>
        <taxon>Micrococcales</taxon>
        <taxon>Micrococcaceae</taxon>
        <taxon>Kocuria</taxon>
    </lineage>
</organism>
<dbReference type="EMBL" id="BAABLN010000034">
    <property type="protein sequence ID" value="GAA4703163.1"/>
    <property type="molecule type" value="Genomic_DNA"/>
</dbReference>
<keyword evidence="4" id="KW-1185">Reference proteome</keyword>
<dbReference type="Gene3D" id="3.40.50.450">
    <property type="match status" value="1"/>
</dbReference>
<accession>A0ABP8XCP4</accession>
<dbReference type="Pfam" id="PF02481">
    <property type="entry name" value="DNA_processg_A"/>
    <property type="match status" value="1"/>
</dbReference>
<sequence>MNQMTDSHALDPEYLQEVRRARVQLARVFEPADRAGMALVHCLGPISLLETITANSAPPPWLLRKFHKAMTTWGLRGKPADLGTRFDAWRSRLPVVAPDIDARNCESLNAWVVIPEDPDWPEQLADLGVSRPIALWGRGERGKLAALARSVAVVGSRNASAYGAAVTREITHQVSGEGWCVISGGAYGIDAAAHSAALTAGTSELPTAAVLACGVDRFYPSANADLLGRIEDHGLLLSEVPLGCSPTRYRFLQRNRLIAALSRATVVTEAAWRSGSLNTAHHAESMSRDVAAVPGDVLTGGSAGCHKLIREGHAVLVNNGAEVLELLGPLGNDAAVGTHTQQDVSAHRPEDSLEPHLLRLYDALPLRQDAEPSHVCRVSGLSPTEVMSGLAALRSLGLATDSLLGWRRVGSTHGTANPRSPHGP</sequence>
<comment type="similarity">
    <text evidence="1">Belongs to the DprA/Smf family.</text>
</comment>
<proteinExistence type="inferred from homology"/>
<evidence type="ECO:0000313" key="4">
    <source>
        <dbReference type="Proteomes" id="UP001501446"/>
    </source>
</evidence>
<gene>
    <name evidence="3" type="primary">dprA</name>
    <name evidence="3" type="ORF">GCM10025781_22330</name>
</gene>
<dbReference type="PANTHER" id="PTHR43022">
    <property type="entry name" value="PROTEIN SMF"/>
    <property type="match status" value="1"/>
</dbReference>
<comment type="caution">
    <text evidence="3">The sequence shown here is derived from an EMBL/GenBank/DDBJ whole genome shotgun (WGS) entry which is preliminary data.</text>
</comment>
<dbReference type="PANTHER" id="PTHR43022:SF1">
    <property type="entry name" value="PROTEIN SMF"/>
    <property type="match status" value="1"/>
</dbReference>
<dbReference type="NCBIfam" id="TIGR00732">
    <property type="entry name" value="dprA"/>
    <property type="match status" value="1"/>
</dbReference>
<evidence type="ECO:0000256" key="1">
    <source>
        <dbReference type="ARBA" id="ARBA00006525"/>
    </source>
</evidence>
<reference evidence="4" key="1">
    <citation type="journal article" date="2019" name="Int. J. Syst. Evol. Microbiol.">
        <title>The Global Catalogue of Microorganisms (GCM) 10K type strain sequencing project: providing services to taxonomists for standard genome sequencing and annotation.</title>
        <authorList>
            <consortium name="The Broad Institute Genomics Platform"/>
            <consortium name="The Broad Institute Genome Sequencing Center for Infectious Disease"/>
            <person name="Wu L."/>
            <person name="Ma J."/>
        </authorList>
    </citation>
    <scope>NUCLEOTIDE SEQUENCE [LARGE SCALE GENOMIC DNA]</scope>
    <source>
        <strain evidence="4">JCM 18958</strain>
    </source>
</reference>